<comment type="pathway">
    <text evidence="3 19">Cofactor biosynthesis; adenosylcobalamin biosynthesis; adenosylcobalamin from cob(II)yrinate a,c-diamide: step 7/7.</text>
</comment>
<feature type="transmembrane region" description="Helical" evidence="19">
    <location>
        <begin position="110"/>
        <end position="131"/>
    </location>
</feature>
<evidence type="ECO:0000256" key="17">
    <source>
        <dbReference type="ARBA" id="ARBA00048623"/>
    </source>
</evidence>
<evidence type="ECO:0000256" key="4">
    <source>
        <dbReference type="ARBA" id="ARBA00010561"/>
    </source>
</evidence>
<evidence type="ECO:0000256" key="14">
    <source>
        <dbReference type="ARBA" id="ARBA00025228"/>
    </source>
</evidence>
<dbReference type="GO" id="GO:0008818">
    <property type="term" value="F:cobalamin 5'-phosphate synthase activity"/>
    <property type="evidence" value="ECO:0007669"/>
    <property type="project" value="UniProtKB-UniRule"/>
</dbReference>
<accession>A0A9X4RCC0</accession>
<evidence type="ECO:0000256" key="3">
    <source>
        <dbReference type="ARBA" id="ARBA00004663"/>
    </source>
</evidence>
<evidence type="ECO:0000256" key="7">
    <source>
        <dbReference type="ARBA" id="ARBA00022475"/>
    </source>
</evidence>
<dbReference type="AlphaFoldDB" id="A0A9X4RCC0"/>
<evidence type="ECO:0000256" key="5">
    <source>
        <dbReference type="ARBA" id="ARBA00013200"/>
    </source>
</evidence>
<dbReference type="NCBIfam" id="NF001279">
    <property type="entry name" value="PRK00235.2-1"/>
    <property type="match status" value="1"/>
</dbReference>
<comment type="subcellular location">
    <subcellularLocation>
        <location evidence="2 19">Cell membrane</location>
        <topology evidence="2 19">Multi-pass membrane protein</topology>
    </subcellularLocation>
</comment>
<evidence type="ECO:0000256" key="2">
    <source>
        <dbReference type="ARBA" id="ARBA00004651"/>
    </source>
</evidence>
<sequence>MRGATSGIALALSWLTVLPVRGPREVDRTAGRRAIAAAPLVGVLLGLGAAGLLWVLLRLGAAPALAGVLTVGALALATRGMHVDGLSDTADGLGCYGPPERAREVMGSGAAGPFGVVTLFVCLGAQALALGSLAESGLWVAVVCGPLAGRAAVVQACRRGNPPARPTGFGALVADTQPWWAALAWTAAVVVVSGWAGANWWQGPVCVVVALLGAAALTRHCIRRFGGVNGDVLGACIEVTTTVVLIGLTLHG</sequence>
<dbReference type="InterPro" id="IPR003805">
    <property type="entry name" value="CobS"/>
</dbReference>
<keyword evidence="11 19" id="KW-0460">Magnesium</keyword>
<evidence type="ECO:0000256" key="12">
    <source>
        <dbReference type="ARBA" id="ARBA00022989"/>
    </source>
</evidence>
<comment type="catalytic activity">
    <reaction evidence="17 19">
        <text>alpha-ribazole + adenosylcob(III)inamide-GDP = adenosylcob(III)alamin + GMP + H(+)</text>
        <dbReference type="Rhea" id="RHEA:16049"/>
        <dbReference type="ChEBI" id="CHEBI:10329"/>
        <dbReference type="ChEBI" id="CHEBI:15378"/>
        <dbReference type="ChEBI" id="CHEBI:18408"/>
        <dbReference type="ChEBI" id="CHEBI:58115"/>
        <dbReference type="ChEBI" id="CHEBI:60487"/>
        <dbReference type="EC" id="2.7.8.26"/>
    </reaction>
</comment>
<dbReference type="EC" id="2.7.8.26" evidence="5 19"/>
<dbReference type="RefSeq" id="WP_277834383.1">
    <property type="nucleotide sequence ID" value="NZ_JAAIVF010000006.1"/>
</dbReference>
<dbReference type="PANTHER" id="PTHR34148:SF1">
    <property type="entry name" value="ADENOSYLCOBINAMIDE-GDP RIBAZOLETRANSFERASE"/>
    <property type="match status" value="1"/>
</dbReference>
<proteinExistence type="inferred from homology"/>
<dbReference type="Pfam" id="PF02654">
    <property type="entry name" value="CobS"/>
    <property type="match status" value="1"/>
</dbReference>
<comment type="caution">
    <text evidence="20">The sequence shown here is derived from an EMBL/GenBank/DDBJ whole genome shotgun (WGS) entry which is preliminary data.</text>
</comment>
<evidence type="ECO:0000256" key="13">
    <source>
        <dbReference type="ARBA" id="ARBA00023136"/>
    </source>
</evidence>
<keyword evidence="9 19" id="KW-0808">Transferase</keyword>
<evidence type="ECO:0000256" key="19">
    <source>
        <dbReference type="HAMAP-Rule" id="MF_00719"/>
    </source>
</evidence>
<evidence type="ECO:0000256" key="11">
    <source>
        <dbReference type="ARBA" id="ARBA00022842"/>
    </source>
</evidence>
<comment type="function">
    <text evidence="14 19">Joins adenosylcobinamide-GDP and alpha-ribazole to generate adenosylcobalamin (Ado-cobalamin). Also synthesizes adenosylcobalamin 5'-phosphate from adenosylcobinamide-GDP and alpha-ribazole 5'-phosphate.</text>
</comment>
<dbReference type="HAMAP" id="MF_00719">
    <property type="entry name" value="CobS"/>
    <property type="match status" value="1"/>
</dbReference>
<evidence type="ECO:0000313" key="21">
    <source>
        <dbReference type="Proteomes" id="UP001152755"/>
    </source>
</evidence>
<evidence type="ECO:0000256" key="9">
    <source>
        <dbReference type="ARBA" id="ARBA00022679"/>
    </source>
</evidence>
<name>A0A9X4RCC0_9ACTN</name>
<evidence type="ECO:0000256" key="16">
    <source>
        <dbReference type="ARBA" id="ARBA00032853"/>
    </source>
</evidence>
<feature type="transmembrane region" description="Helical" evidence="19">
    <location>
        <begin position="35"/>
        <end position="57"/>
    </location>
</feature>
<evidence type="ECO:0000256" key="8">
    <source>
        <dbReference type="ARBA" id="ARBA00022573"/>
    </source>
</evidence>
<evidence type="ECO:0000256" key="15">
    <source>
        <dbReference type="ARBA" id="ARBA00032605"/>
    </source>
</evidence>
<keyword evidence="21" id="KW-1185">Reference proteome</keyword>
<feature type="transmembrane region" description="Helical" evidence="19">
    <location>
        <begin position="137"/>
        <end position="157"/>
    </location>
</feature>
<reference evidence="20" key="1">
    <citation type="submission" date="2022-08" db="EMBL/GenBank/DDBJ databases">
        <title>Genome analysis of Corynebacteriales strain.</title>
        <authorList>
            <person name="Lee S.D."/>
        </authorList>
    </citation>
    <scope>NUCLEOTIDE SEQUENCE</scope>
    <source>
        <strain evidence="20">D3-21</strain>
    </source>
</reference>
<feature type="transmembrane region" description="Helical" evidence="19">
    <location>
        <begin position="178"/>
        <end position="195"/>
    </location>
</feature>
<organism evidence="20 21">
    <name type="scientific">Speluncibacter jeojiensis</name>
    <dbReference type="NCBI Taxonomy" id="2710754"/>
    <lineage>
        <taxon>Bacteria</taxon>
        <taxon>Bacillati</taxon>
        <taxon>Actinomycetota</taxon>
        <taxon>Actinomycetes</taxon>
        <taxon>Mycobacteriales</taxon>
        <taxon>Speluncibacteraceae</taxon>
        <taxon>Speluncibacter</taxon>
    </lineage>
</organism>
<comment type="catalytic activity">
    <reaction evidence="18 19">
        <text>alpha-ribazole 5'-phosphate + adenosylcob(III)inamide-GDP = adenosylcob(III)alamin 5'-phosphate + GMP + H(+)</text>
        <dbReference type="Rhea" id="RHEA:23560"/>
        <dbReference type="ChEBI" id="CHEBI:15378"/>
        <dbReference type="ChEBI" id="CHEBI:57918"/>
        <dbReference type="ChEBI" id="CHEBI:58115"/>
        <dbReference type="ChEBI" id="CHEBI:60487"/>
        <dbReference type="ChEBI" id="CHEBI:60493"/>
        <dbReference type="EC" id="2.7.8.26"/>
    </reaction>
</comment>
<comment type="similarity">
    <text evidence="4 19">Belongs to the CobS family.</text>
</comment>
<dbReference type="GO" id="GO:0051073">
    <property type="term" value="F:adenosylcobinamide-GDP ribazoletransferase activity"/>
    <property type="evidence" value="ECO:0007669"/>
    <property type="project" value="UniProtKB-UniRule"/>
</dbReference>
<feature type="transmembrane region" description="Helical" evidence="19">
    <location>
        <begin position="230"/>
        <end position="250"/>
    </location>
</feature>
<dbReference type="GO" id="GO:0009236">
    <property type="term" value="P:cobalamin biosynthetic process"/>
    <property type="evidence" value="ECO:0007669"/>
    <property type="project" value="UniProtKB-UniRule"/>
</dbReference>
<keyword evidence="10 19" id="KW-0812">Transmembrane</keyword>
<gene>
    <name evidence="19" type="primary">cobS</name>
    <name evidence="20" type="ORF">NVS88_02310</name>
</gene>
<keyword evidence="12 19" id="KW-1133">Transmembrane helix</keyword>
<protein>
    <recommendedName>
        <fullName evidence="6 19">Adenosylcobinamide-GDP ribazoletransferase</fullName>
        <ecNumber evidence="5 19">2.7.8.26</ecNumber>
    </recommendedName>
    <alternativeName>
        <fullName evidence="16 19">Cobalamin synthase</fullName>
    </alternativeName>
    <alternativeName>
        <fullName evidence="15 19">Cobalamin-5'-phosphate synthase</fullName>
    </alternativeName>
</protein>
<keyword evidence="7 19" id="KW-1003">Cell membrane</keyword>
<evidence type="ECO:0000256" key="6">
    <source>
        <dbReference type="ARBA" id="ARBA00015850"/>
    </source>
</evidence>
<dbReference type="PANTHER" id="PTHR34148">
    <property type="entry name" value="ADENOSYLCOBINAMIDE-GDP RIBAZOLETRANSFERASE"/>
    <property type="match status" value="1"/>
</dbReference>
<dbReference type="GO" id="GO:0005886">
    <property type="term" value="C:plasma membrane"/>
    <property type="evidence" value="ECO:0007669"/>
    <property type="project" value="UniProtKB-SubCell"/>
</dbReference>
<evidence type="ECO:0000256" key="10">
    <source>
        <dbReference type="ARBA" id="ARBA00022692"/>
    </source>
</evidence>
<dbReference type="Proteomes" id="UP001152755">
    <property type="component" value="Unassembled WGS sequence"/>
</dbReference>
<evidence type="ECO:0000256" key="18">
    <source>
        <dbReference type="ARBA" id="ARBA00049504"/>
    </source>
</evidence>
<evidence type="ECO:0000256" key="1">
    <source>
        <dbReference type="ARBA" id="ARBA00001946"/>
    </source>
</evidence>
<comment type="cofactor">
    <cofactor evidence="1 19">
        <name>Mg(2+)</name>
        <dbReference type="ChEBI" id="CHEBI:18420"/>
    </cofactor>
</comment>
<evidence type="ECO:0000313" key="20">
    <source>
        <dbReference type="EMBL" id="MDG3013384.1"/>
    </source>
</evidence>
<keyword evidence="13 19" id="KW-0472">Membrane</keyword>
<dbReference type="EMBL" id="JANRHA010000001">
    <property type="protein sequence ID" value="MDG3013384.1"/>
    <property type="molecule type" value="Genomic_DNA"/>
</dbReference>
<feature type="transmembrane region" description="Helical" evidence="19">
    <location>
        <begin position="201"/>
        <end position="218"/>
    </location>
</feature>
<keyword evidence="8 19" id="KW-0169">Cobalamin biosynthesis</keyword>